<gene>
    <name evidence="1" type="ORF">P6F46_25895</name>
</gene>
<dbReference type="Proteomes" id="UP001229716">
    <property type="component" value="Unassembled WGS sequence"/>
</dbReference>
<proteinExistence type="predicted"/>
<organism evidence="1 2">
    <name type="scientific">Bacillus shihchuchen</name>
    <dbReference type="NCBI Taxonomy" id="3036942"/>
    <lineage>
        <taxon>Bacteria</taxon>
        <taxon>Bacillati</taxon>
        <taxon>Bacillota</taxon>
        <taxon>Bacilli</taxon>
        <taxon>Bacillales</taxon>
        <taxon>Bacillaceae</taxon>
        <taxon>Bacillus</taxon>
        <taxon>Bacillus cereus group</taxon>
    </lineage>
</organism>
<evidence type="ECO:0000313" key="2">
    <source>
        <dbReference type="Proteomes" id="UP001229716"/>
    </source>
</evidence>
<reference evidence="1 2" key="1">
    <citation type="journal article" date="2023" name="Int. J. Mol. Sci.">
        <title>Pathogenicity and Genomic Characterization of a Novel Genospecies, Bacillus shihchuchen, of the Bacillus cereus Group Isolated from Chinese Softshell Turtle (Pelodiscus sinensis).</title>
        <authorList>
            <person name="Cheng L.W."/>
            <person name="Byadgi O.V."/>
            <person name="Tsai C.E."/>
            <person name="Wang P.C."/>
            <person name="Chen S.C."/>
        </authorList>
    </citation>
    <scope>NUCLEOTIDE SEQUENCE [LARGE SCALE GENOMIC DNA]</scope>
    <source>
        <strain evidence="1 2">QF108-045</strain>
    </source>
</reference>
<comment type="caution">
    <text evidence="1">The sequence shown here is derived from an EMBL/GenBank/DDBJ whole genome shotgun (WGS) entry which is preliminary data.</text>
</comment>
<dbReference type="Pfam" id="PF14142">
    <property type="entry name" value="YrzO"/>
    <property type="match status" value="1"/>
</dbReference>
<keyword evidence="2" id="KW-1185">Reference proteome</keyword>
<evidence type="ECO:0000313" key="1">
    <source>
        <dbReference type="EMBL" id="MDL2419196.1"/>
    </source>
</evidence>
<accession>A0ABT7KYH5</accession>
<dbReference type="InterPro" id="IPR025417">
    <property type="entry name" value="YrzO-like"/>
</dbReference>
<sequence length="59" mass="6726">MLESLLFFFAVGVACELAAINRNGRKKIKQQAEMIQLLKELKEKTFKKTTGHRRSSSSI</sequence>
<protein>
    <submittedName>
        <fullName evidence="1">YrzO family protein</fullName>
    </submittedName>
</protein>
<dbReference type="EMBL" id="JASWHZ010000001">
    <property type="protein sequence ID" value="MDL2419196.1"/>
    <property type="molecule type" value="Genomic_DNA"/>
</dbReference>
<name>A0ABT7KYH5_9BACI</name>